<feature type="domain" description="MOSC" evidence="1">
    <location>
        <begin position="22"/>
        <end position="143"/>
    </location>
</feature>
<keyword evidence="3" id="KW-1185">Reference proteome</keyword>
<dbReference type="GO" id="GO:0030170">
    <property type="term" value="F:pyridoxal phosphate binding"/>
    <property type="evidence" value="ECO:0007669"/>
    <property type="project" value="InterPro"/>
</dbReference>
<dbReference type="Pfam" id="PF03473">
    <property type="entry name" value="MOSC"/>
    <property type="match status" value="1"/>
</dbReference>
<dbReference type="SUPFAM" id="SSF46767">
    <property type="entry name" value="Methylated DNA-protein cysteine methyltransferase, C-terminal domain"/>
    <property type="match status" value="1"/>
</dbReference>
<dbReference type="SUPFAM" id="SSF50800">
    <property type="entry name" value="PK beta-barrel domain-like"/>
    <property type="match status" value="1"/>
</dbReference>
<dbReference type="Gene3D" id="1.10.10.10">
    <property type="entry name" value="Winged helix-like DNA-binding domain superfamily/Winged helix DNA-binding domain"/>
    <property type="match status" value="1"/>
</dbReference>
<dbReference type="GO" id="GO:0003824">
    <property type="term" value="F:catalytic activity"/>
    <property type="evidence" value="ECO:0007669"/>
    <property type="project" value="InterPro"/>
</dbReference>
<dbReference type="InterPro" id="IPR036217">
    <property type="entry name" value="MethylDNA_cys_MeTrfase_DNAb"/>
</dbReference>
<dbReference type="InterPro" id="IPR011037">
    <property type="entry name" value="Pyrv_Knase-like_insert_dom_sf"/>
</dbReference>
<dbReference type="Gene3D" id="2.40.33.20">
    <property type="entry name" value="PK beta-barrel domain-like"/>
    <property type="match status" value="1"/>
</dbReference>
<accession>A0A0P6YK85</accession>
<dbReference type="RefSeq" id="WP_054533943.1">
    <property type="nucleotide sequence ID" value="NZ_LGKP01000013.1"/>
</dbReference>
<evidence type="ECO:0000313" key="2">
    <source>
        <dbReference type="EMBL" id="KPL90173.1"/>
    </source>
</evidence>
<dbReference type="PROSITE" id="PS51340">
    <property type="entry name" value="MOSC"/>
    <property type="match status" value="1"/>
</dbReference>
<comment type="caution">
    <text evidence="2">The sequence shown here is derived from an EMBL/GenBank/DDBJ whole genome shotgun (WGS) entry which is preliminary data.</text>
</comment>
<dbReference type="STRING" id="70996.SE18_08170"/>
<proteinExistence type="predicted"/>
<sequence>MPRATIQALFLKPAKGQALVDVSTLGMTMQQGYGIVGDCQGHPLSPRQVLVLRREDLEAFMLHPGDLRENIVLAGLTAAEFVPGAVLHLGKSVQIRLTFHCEPCKRIAHVLGRPIKDIIGKRGILGTVLADGELRCGDAVVVGAETQPPLSPIPYNRFLSFIASVPYAQVVSYKEIVLGMGVANSFMRVIPHYLQKTDPEQYPIHRVVDTQGLLLPHYIPGQLEALRAEGIALVKLDSIDPAAYQLDLKRYG</sequence>
<reference evidence="2 3" key="1">
    <citation type="submission" date="2015-07" db="EMBL/GenBank/DDBJ databases">
        <title>Whole genome sequence of Herpetosiphon geysericola DSM 7119.</title>
        <authorList>
            <person name="Hemp J."/>
            <person name="Ward L.M."/>
            <person name="Pace L.A."/>
            <person name="Fischer W.W."/>
        </authorList>
    </citation>
    <scope>NUCLEOTIDE SEQUENCE [LARGE SCALE GENOMIC DNA]</scope>
    <source>
        <strain evidence="2 3">DSM 7119</strain>
    </source>
</reference>
<dbReference type="AlphaFoldDB" id="A0A0P6YK85"/>
<dbReference type="InterPro" id="IPR005302">
    <property type="entry name" value="MoCF_Sase_C"/>
</dbReference>
<gene>
    <name evidence="2" type="ORF">SE18_08170</name>
</gene>
<dbReference type="OrthoDB" id="1550913at2"/>
<evidence type="ECO:0000313" key="3">
    <source>
        <dbReference type="Proteomes" id="UP000050277"/>
    </source>
</evidence>
<evidence type="ECO:0000259" key="1">
    <source>
        <dbReference type="PROSITE" id="PS51340"/>
    </source>
</evidence>
<organism evidence="2 3">
    <name type="scientific">Herpetosiphon geysericola</name>
    <dbReference type="NCBI Taxonomy" id="70996"/>
    <lineage>
        <taxon>Bacteria</taxon>
        <taxon>Bacillati</taxon>
        <taxon>Chloroflexota</taxon>
        <taxon>Chloroflexia</taxon>
        <taxon>Herpetosiphonales</taxon>
        <taxon>Herpetosiphonaceae</taxon>
        <taxon>Herpetosiphon</taxon>
    </lineage>
</organism>
<dbReference type="PANTHER" id="PTHR36930:SF1">
    <property type="entry name" value="MOSC DOMAIN-CONTAINING PROTEIN"/>
    <property type="match status" value="1"/>
</dbReference>
<protein>
    <recommendedName>
        <fullName evidence="1">MOSC domain-containing protein</fullName>
    </recommendedName>
</protein>
<dbReference type="PANTHER" id="PTHR36930">
    <property type="entry name" value="METAL-SULFUR CLUSTER BIOSYNTHESIS PROTEINS YUAD-RELATED"/>
    <property type="match status" value="1"/>
</dbReference>
<dbReference type="EMBL" id="LGKP01000013">
    <property type="protein sequence ID" value="KPL90173.1"/>
    <property type="molecule type" value="Genomic_DNA"/>
</dbReference>
<dbReference type="Proteomes" id="UP000050277">
    <property type="component" value="Unassembled WGS sequence"/>
</dbReference>
<name>A0A0P6YK85_9CHLR</name>
<dbReference type="GO" id="GO:0030151">
    <property type="term" value="F:molybdenum ion binding"/>
    <property type="evidence" value="ECO:0007669"/>
    <property type="project" value="InterPro"/>
</dbReference>
<dbReference type="InterPro" id="IPR052716">
    <property type="entry name" value="MOSC_domain"/>
</dbReference>
<dbReference type="InterPro" id="IPR036388">
    <property type="entry name" value="WH-like_DNA-bd_sf"/>
</dbReference>